<feature type="domain" description="Inner membrane protein YgaP-like transmembrane" evidence="2">
    <location>
        <begin position="1"/>
        <end position="60"/>
    </location>
</feature>
<evidence type="ECO:0000313" key="4">
    <source>
        <dbReference type="Proteomes" id="UP000286680"/>
    </source>
</evidence>
<dbReference type="AlphaFoldDB" id="A0AA94EHV5"/>
<organism evidence="3 4">
    <name type="scientific">Idiomarina aquatica</name>
    <dbReference type="NCBI Taxonomy" id="1327752"/>
    <lineage>
        <taxon>Bacteria</taxon>
        <taxon>Pseudomonadati</taxon>
        <taxon>Pseudomonadota</taxon>
        <taxon>Gammaproteobacteria</taxon>
        <taxon>Alteromonadales</taxon>
        <taxon>Idiomarinaceae</taxon>
        <taxon>Idiomarina</taxon>
    </lineage>
</organism>
<keyword evidence="1" id="KW-0812">Transmembrane</keyword>
<dbReference type="InterPro" id="IPR021309">
    <property type="entry name" value="YgaP-like_TM"/>
</dbReference>
<name>A0AA94EHV5_9GAMM</name>
<reference evidence="4" key="1">
    <citation type="journal article" date="2018" name="Front. Microbiol.">
        <title>Genome-Based Analysis Reveals the Taxonomy and Diversity of the Family Idiomarinaceae.</title>
        <authorList>
            <person name="Liu Y."/>
            <person name="Lai Q."/>
            <person name="Shao Z."/>
        </authorList>
    </citation>
    <scope>NUCLEOTIDE SEQUENCE [LARGE SCALE GENOMIC DNA]</scope>
    <source>
        <strain evidence="4">SN-14</strain>
    </source>
</reference>
<gene>
    <name evidence="3" type="ORF">CWE23_06190</name>
</gene>
<keyword evidence="1" id="KW-1133">Transmembrane helix</keyword>
<feature type="transmembrane region" description="Helical" evidence="1">
    <location>
        <begin position="31"/>
        <end position="53"/>
    </location>
</feature>
<keyword evidence="1" id="KW-0472">Membrane</keyword>
<protein>
    <submittedName>
        <fullName evidence="3">DUF2892 domain-containing protein</fullName>
    </submittedName>
</protein>
<comment type="caution">
    <text evidence="3">The sequence shown here is derived from an EMBL/GenBank/DDBJ whole genome shotgun (WGS) entry which is preliminary data.</text>
</comment>
<keyword evidence="4" id="KW-1185">Reference proteome</keyword>
<evidence type="ECO:0000256" key="1">
    <source>
        <dbReference type="SAM" id="Phobius"/>
    </source>
</evidence>
<sequence length="65" mass="6984">MMANVGGIDRILRAIVGIAIIVWSVMAGNFWWILGAIILATAVFKFCLLYKLLGVSTDKAKGNAS</sequence>
<evidence type="ECO:0000259" key="2">
    <source>
        <dbReference type="Pfam" id="PF11127"/>
    </source>
</evidence>
<evidence type="ECO:0000313" key="3">
    <source>
        <dbReference type="EMBL" id="RUO45579.1"/>
    </source>
</evidence>
<dbReference type="Proteomes" id="UP000286680">
    <property type="component" value="Unassembled WGS sequence"/>
</dbReference>
<accession>A0AA94EHV5</accession>
<dbReference type="EMBL" id="PIPS01000001">
    <property type="protein sequence ID" value="RUO45579.1"/>
    <property type="molecule type" value="Genomic_DNA"/>
</dbReference>
<proteinExistence type="predicted"/>
<dbReference type="Pfam" id="PF11127">
    <property type="entry name" value="YgaP-like_TM"/>
    <property type="match status" value="1"/>
</dbReference>